<dbReference type="GO" id="GO:0016020">
    <property type="term" value="C:membrane"/>
    <property type="evidence" value="ECO:0007669"/>
    <property type="project" value="UniProtKB-SubCell"/>
</dbReference>
<keyword evidence="7" id="KW-0479">Metal-binding</keyword>
<feature type="domain" description="Putative zinc-finger" evidence="6">
    <location>
        <begin position="6"/>
        <end position="31"/>
    </location>
</feature>
<feature type="transmembrane region" description="Helical" evidence="5">
    <location>
        <begin position="93"/>
        <end position="112"/>
    </location>
</feature>
<dbReference type="GO" id="GO:0008270">
    <property type="term" value="F:zinc ion binding"/>
    <property type="evidence" value="ECO:0007669"/>
    <property type="project" value="UniProtKB-KW"/>
</dbReference>
<keyword evidence="4 5" id="KW-0472">Membrane</keyword>
<dbReference type="PANTHER" id="PTHR37461:SF1">
    <property type="entry name" value="ANTI-SIGMA-K FACTOR RSKA"/>
    <property type="match status" value="1"/>
</dbReference>
<evidence type="ECO:0000256" key="5">
    <source>
        <dbReference type="SAM" id="Phobius"/>
    </source>
</evidence>
<keyword evidence="7" id="KW-0863">Zinc-finger</keyword>
<evidence type="ECO:0000256" key="1">
    <source>
        <dbReference type="ARBA" id="ARBA00004167"/>
    </source>
</evidence>
<dbReference type="PANTHER" id="PTHR37461">
    <property type="entry name" value="ANTI-SIGMA-K FACTOR RSKA"/>
    <property type="match status" value="1"/>
</dbReference>
<dbReference type="RefSeq" id="WP_092048331.1">
    <property type="nucleotide sequence ID" value="NZ_FOQD01000003.1"/>
</dbReference>
<dbReference type="Pfam" id="PF13490">
    <property type="entry name" value="zf-HC2"/>
    <property type="match status" value="1"/>
</dbReference>
<dbReference type="InterPro" id="IPR041916">
    <property type="entry name" value="Anti_sigma_zinc_sf"/>
</dbReference>
<keyword evidence="3 5" id="KW-1133">Transmembrane helix</keyword>
<organism evidence="7 8">
    <name type="scientific">Planctomicrobium piriforme</name>
    <dbReference type="NCBI Taxonomy" id="1576369"/>
    <lineage>
        <taxon>Bacteria</taxon>
        <taxon>Pseudomonadati</taxon>
        <taxon>Planctomycetota</taxon>
        <taxon>Planctomycetia</taxon>
        <taxon>Planctomycetales</taxon>
        <taxon>Planctomycetaceae</taxon>
        <taxon>Planctomicrobium</taxon>
    </lineage>
</organism>
<evidence type="ECO:0000256" key="4">
    <source>
        <dbReference type="ARBA" id="ARBA00023136"/>
    </source>
</evidence>
<reference evidence="8" key="1">
    <citation type="submission" date="2016-10" db="EMBL/GenBank/DDBJ databases">
        <authorList>
            <person name="Varghese N."/>
            <person name="Submissions S."/>
        </authorList>
    </citation>
    <scope>NUCLEOTIDE SEQUENCE [LARGE SCALE GENOMIC DNA]</scope>
    <source>
        <strain evidence="8">DSM 26348</strain>
    </source>
</reference>
<keyword evidence="7" id="KW-0862">Zinc</keyword>
<dbReference type="InterPro" id="IPR027383">
    <property type="entry name" value="Znf_put"/>
</dbReference>
<dbReference type="AlphaFoldDB" id="A0A1I3DM98"/>
<evidence type="ECO:0000313" key="7">
    <source>
        <dbReference type="EMBL" id="SFH87678.1"/>
    </source>
</evidence>
<evidence type="ECO:0000259" key="6">
    <source>
        <dbReference type="Pfam" id="PF13490"/>
    </source>
</evidence>
<evidence type="ECO:0000256" key="3">
    <source>
        <dbReference type="ARBA" id="ARBA00022989"/>
    </source>
</evidence>
<dbReference type="GO" id="GO:0006417">
    <property type="term" value="P:regulation of translation"/>
    <property type="evidence" value="ECO:0007669"/>
    <property type="project" value="TreeGrafter"/>
</dbReference>
<accession>A0A1I3DM98</accession>
<name>A0A1I3DM98_9PLAN</name>
<dbReference type="Gene3D" id="1.10.10.1320">
    <property type="entry name" value="Anti-sigma factor, zinc-finger domain"/>
    <property type="match status" value="1"/>
</dbReference>
<dbReference type="STRING" id="1576369.SAMN05421753_103314"/>
<comment type="subcellular location">
    <subcellularLocation>
        <location evidence="1">Membrane</location>
        <topology evidence="1">Single-pass membrane protein</topology>
    </subcellularLocation>
</comment>
<keyword evidence="8" id="KW-1185">Reference proteome</keyword>
<dbReference type="Proteomes" id="UP000199518">
    <property type="component" value="Unassembled WGS sequence"/>
</dbReference>
<protein>
    <submittedName>
        <fullName evidence="7">Putative zinc-finger</fullName>
    </submittedName>
</protein>
<sequence>MSHFTEDLLSAYLDGELTPSQRADVERQLAERPALREQLGELRELSAALRRLPRPAAPADFQASVLSALDALSKPLPTTAVTTRRATRFASRWTAVVCAGLVLTVVGGSILVPTQWLARPEMHQDFARTDGAVPALKQLAPASPQLAESLSMGGTGATAPQLNFGTTINATEPTVPVVQLTAEQIRAKIETLGYVPQVGNSIKVPAQLVTEQGETPIVVVFTVVDVMQAMNQMQVLVHKGQIRSQDNRMLSRDFKADGIAPLTAVSLELEMNGPEMASVLNSVPALDAVLYMPEEPRPEALSAALAESPVPTQSLGLADKQTARAATVSRGVEQPVQFRFDQLALTESAKQENIELQNAPVAPVVTTLDAAGKAKDVPQTSEAETKAMSQAAAPNQERFFAGQSLASKNANAPTHAHRYRAFIVIQQQPVPAAPASPELK</sequence>
<evidence type="ECO:0000313" key="8">
    <source>
        <dbReference type="Proteomes" id="UP000199518"/>
    </source>
</evidence>
<evidence type="ECO:0000256" key="2">
    <source>
        <dbReference type="ARBA" id="ARBA00022692"/>
    </source>
</evidence>
<dbReference type="OrthoDB" id="292921at2"/>
<dbReference type="GO" id="GO:0016989">
    <property type="term" value="F:sigma factor antagonist activity"/>
    <property type="evidence" value="ECO:0007669"/>
    <property type="project" value="TreeGrafter"/>
</dbReference>
<keyword evidence="2 5" id="KW-0812">Transmembrane</keyword>
<dbReference type="EMBL" id="FOQD01000003">
    <property type="protein sequence ID" value="SFH87678.1"/>
    <property type="molecule type" value="Genomic_DNA"/>
</dbReference>
<proteinExistence type="predicted"/>
<dbReference type="InterPro" id="IPR051474">
    <property type="entry name" value="Anti-sigma-K/W_factor"/>
</dbReference>
<gene>
    <name evidence="7" type="ORF">SAMN05421753_103314</name>
</gene>